<protein>
    <submittedName>
        <fullName evidence="3">YciI family protein</fullName>
    </submittedName>
</protein>
<evidence type="ECO:0000313" key="4">
    <source>
        <dbReference type="Proteomes" id="UP000269198"/>
    </source>
</evidence>
<dbReference type="EMBL" id="RJMB01000005">
    <property type="protein sequence ID" value="RNL85730.1"/>
    <property type="molecule type" value="Genomic_DNA"/>
</dbReference>
<name>A0A3N0ED02_9ACTN</name>
<gene>
    <name evidence="3" type="ORF">EFW17_07120</name>
</gene>
<dbReference type="InterPro" id="IPR005545">
    <property type="entry name" value="YCII"/>
</dbReference>
<comment type="similarity">
    <text evidence="1">Belongs to the YciI family.</text>
</comment>
<dbReference type="Gene3D" id="3.30.70.1060">
    <property type="entry name" value="Dimeric alpha+beta barrel"/>
    <property type="match status" value="1"/>
</dbReference>
<evidence type="ECO:0000259" key="2">
    <source>
        <dbReference type="Pfam" id="PF03795"/>
    </source>
</evidence>
<dbReference type="InterPro" id="IPR051807">
    <property type="entry name" value="Sec-metab_biosynth-assoc"/>
</dbReference>
<dbReference type="PANTHER" id="PTHR33606:SF3">
    <property type="entry name" value="PROTEIN YCII"/>
    <property type="match status" value="1"/>
</dbReference>
<dbReference type="InterPro" id="IPR011008">
    <property type="entry name" value="Dimeric_a/b-barrel"/>
</dbReference>
<sequence>MPYMVETFDKPDSQQLRQQLRPEHLGYLDEHADLLLACGAKLTDDGSSASGGIYLLDVETREEAEAFIAADPFARAGLFARVEVTRWRKAYLDRRCHLDEATS</sequence>
<organism evidence="3 4">
    <name type="scientific">Halostreptopolyspora alba</name>
    <dbReference type="NCBI Taxonomy" id="2487137"/>
    <lineage>
        <taxon>Bacteria</taxon>
        <taxon>Bacillati</taxon>
        <taxon>Actinomycetota</taxon>
        <taxon>Actinomycetes</taxon>
        <taxon>Streptosporangiales</taxon>
        <taxon>Nocardiopsidaceae</taxon>
        <taxon>Halostreptopolyspora</taxon>
    </lineage>
</organism>
<accession>A0A3N0ED02</accession>
<dbReference type="Pfam" id="PF03795">
    <property type="entry name" value="YCII"/>
    <property type="match status" value="1"/>
</dbReference>
<evidence type="ECO:0000256" key="1">
    <source>
        <dbReference type="ARBA" id="ARBA00007689"/>
    </source>
</evidence>
<dbReference type="Proteomes" id="UP000269198">
    <property type="component" value="Unassembled WGS sequence"/>
</dbReference>
<dbReference type="SUPFAM" id="SSF54909">
    <property type="entry name" value="Dimeric alpha+beta barrel"/>
    <property type="match status" value="1"/>
</dbReference>
<comment type="caution">
    <text evidence="3">The sequence shown here is derived from an EMBL/GenBank/DDBJ whole genome shotgun (WGS) entry which is preliminary data.</text>
</comment>
<dbReference type="NCBIfam" id="NF009503">
    <property type="entry name" value="PRK12863.1-3"/>
    <property type="match status" value="1"/>
</dbReference>
<dbReference type="OrthoDB" id="460439at2"/>
<dbReference type="AlphaFoldDB" id="A0A3N0ED02"/>
<reference evidence="3 4" key="1">
    <citation type="submission" date="2018-11" db="EMBL/GenBank/DDBJ databases">
        <title>The genome draft of YIM 96095.</title>
        <authorList>
            <person name="Tang S.-K."/>
            <person name="Chunyu W.-X."/>
            <person name="Feng Y.-Z."/>
        </authorList>
    </citation>
    <scope>NUCLEOTIDE SEQUENCE [LARGE SCALE GENOMIC DNA]</scope>
    <source>
        <strain evidence="3 4">YIM 96095</strain>
    </source>
</reference>
<keyword evidence="4" id="KW-1185">Reference proteome</keyword>
<feature type="domain" description="YCII-related" evidence="2">
    <location>
        <begin position="1"/>
        <end position="88"/>
    </location>
</feature>
<proteinExistence type="inferred from homology"/>
<evidence type="ECO:0000313" key="3">
    <source>
        <dbReference type="EMBL" id="RNL85730.1"/>
    </source>
</evidence>
<dbReference type="PANTHER" id="PTHR33606">
    <property type="entry name" value="PROTEIN YCII"/>
    <property type="match status" value="1"/>
</dbReference>